<feature type="non-terminal residue" evidence="2">
    <location>
        <position position="274"/>
    </location>
</feature>
<accession>A0ABD0RGI7</accession>
<comment type="caution">
    <text evidence="2">The sequence shown here is derived from an EMBL/GenBank/DDBJ whole genome shotgun (WGS) entry which is preliminary data.</text>
</comment>
<gene>
    <name evidence="2" type="ORF">M9458_010182</name>
</gene>
<sequence length="274" mass="29743">KPADSHDAVSDLFAQMSLRTDVDPDPGSAQNPPQPDSPPSPEMQPPPPSQNSLSESALIGQLHLSGIDWDSSSFTASPSQKPQSDKTDVRPVENTARSLKERIIAKNTQKQQLTGPECKVDDCRSIPSVLSNIQKTKRTTTAKSTKNPFRPAARPPKSVSGRSDPSENSKIACKTSPVSDDSDAENRPRPHEARNDVKVQTSKVPKTGPTDPLRPQESGRNEQMSVKAAKTAKKDSHAPVRPAKPILVRRGTVEEDDSDTSLDSPRPLAERLKM</sequence>
<dbReference type="Proteomes" id="UP001529510">
    <property type="component" value="Unassembled WGS sequence"/>
</dbReference>
<dbReference type="AlphaFoldDB" id="A0ABD0RGI7"/>
<reference evidence="2 3" key="1">
    <citation type="submission" date="2024-05" db="EMBL/GenBank/DDBJ databases">
        <title>Genome sequencing and assembly of Indian major carp, Cirrhinus mrigala (Hamilton, 1822).</title>
        <authorList>
            <person name="Mohindra V."/>
            <person name="Chowdhury L.M."/>
            <person name="Lal K."/>
            <person name="Jena J.K."/>
        </authorList>
    </citation>
    <scope>NUCLEOTIDE SEQUENCE [LARGE SCALE GENOMIC DNA]</scope>
    <source>
        <strain evidence="2">CM1030</strain>
        <tissue evidence="2">Blood</tissue>
    </source>
</reference>
<dbReference type="EMBL" id="JAMKFB020000004">
    <property type="protein sequence ID" value="KAL0196610.1"/>
    <property type="molecule type" value="Genomic_DNA"/>
</dbReference>
<evidence type="ECO:0000313" key="3">
    <source>
        <dbReference type="Proteomes" id="UP001529510"/>
    </source>
</evidence>
<feature type="non-terminal residue" evidence="2">
    <location>
        <position position="1"/>
    </location>
</feature>
<proteinExistence type="predicted"/>
<protein>
    <submittedName>
        <fullName evidence="2">Uncharacterized protein</fullName>
    </submittedName>
</protein>
<name>A0ABD0RGI7_CIRMR</name>
<evidence type="ECO:0000313" key="2">
    <source>
        <dbReference type="EMBL" id="KAL0196610.1"/>
    </source>
</evidence>
<feature type="compositionally biased region" description="Polar residues" evidence="1">
    <location>
        <begin position="70"/>
        <end position="82"/>
    </location>
</feature>
<organism evidence="2 3">
    <name type="scientific">Cirrhinus mrigala</name>
    <name type="common">Mrigala</name>
    <dbReference type="NCBI Taxonomy" id="683832"/>
    <lineage>
        <taxon>Eukaryota</taxon>
        <taxon>Metazoa</taxon>
        <taxon>Chordata</taxon>
        <taxon>Craniata</taxon>
        <taxon>Vertebrata</taxon>
        <taxon>Euteleostomi</taxon>
        <taxon>Actinopterygii</taxon>
        <taxon>Neopterygii</taxon>
        <taxon>Teleostei</taxon>
        <taxon>Ostariophysi</taxon>
        <taxon>Cypriniformes</taxon>
        <taxon>Cyprinidae</taxon>
        <taxon>Labeoninae</taxon>
        <taxon>Labeonini</taxon>
        <taxon>Cirrhinus</taxon>
    </lineage>
</organism>
<feature type="region of interest" description="Disordered" evidence="1">
    <location>
        <begin position="1"/>
        <end position="274"/>
    </location>
</feature>
<feature type="compositionally biased region" description="Basic and acidic residues" evidence="1">
    <location>
        <begin position="184"/>
        <end position="197"/>
    </location>
</feature>
<feature type="compositionally biased region" description="Polar residues" evidence="1">
    <location>
        <begin position="160"/>
        <end position="169"/>
    </location>
</feature>
<evidence type="ECO:0000256" key="1">
    <source>
        <dbReference type="SAM" id="MobiDB-lite"/>
    </source>
</evidence>
<feature type="compositionally biased region" description="Pro residues" evidence="1">
    <location>
        <begin position="32"/>
        <end position="49"/>
    </location>
</feature>
<keyword evidence="3" id="KW-1185">Reference proteome</keyword>